<feature type="region of interest" description="Disordered" evidence="1">
    <location>
        <begin position="252"/>
        <end position="277"/>
    </location>
</feature>
<protein>
    <submittedName>
        <fullName evidence="2">Uncharacterized protein</fullName>
    </submittedName>
</protein>
<evidence type="ECO:0000256" key="1">
    <source>
        <dbReference type="SAM" id="MobiDB-lite"/>
    </source>
</evidence>
<dbReference type="EMBL" id="ML977334">
    <property type="protein sequence ID" value="KAF2111381.1"/>
    <property type="molecule type" value="Genomic_DNA"/>
</dbReference>
<name>A0A6A5YZ50_9PLEO</name>
<organism evidence="2 3">
    <name type="scientific">Lophiotrema nucula</name>
    <dbReference type="NCBI Taxonomy" id="690887"/>
    <lineage>
        <taxon>Eukaryota</taxon>
        <taxon>Fungi</taxon>
        <taxon>Dikarya</taxon>
        <taxon>Ascomycota</taxon>
        <taxon>Pezizomycotina</taxon>
        <taxon>Dothideomycetes</taxon>
        <taxon>Pleosporomycetidae</taxon>
        <taxon>Pleosporales</taxon>
        <taxon>Lophiotremataceae</taxon>
        <taxon>Lophiotrema</taxon>
    </lineage>
</organism>
<keyword evidence="3" id="KW-1185">Reference proteome</keyword>
<dbReference type="Proteomes" id="UP000799770">
    <property type="component" value="Unassembled WGS sequence"/>
</dbReference>
<dbReference type="OrthoDB" id="4151615at2759"/>
<reference evidence="2" key="1">
    <citation type="journal article" date="2020" name="Stud. Mycol.">
        <title>101 Dothideomycetes genomes: a test case for predicting lifestyles and emergence of pathogens.</title>
        <authorList>
            <person name="Haridas S."/>
            <person name="Albert R."/>
            <person name="Binder M."/>
            <person name="Bloem J."/>
            <person name="Labutti K."/>
            <person name="Salamov A."/>
            <person name="Andreopoulos B."/>
            <person name="Baker S."/>
            <person name="Barry K."/>
            <person name="Bills G."/>
            <person name="Bluhm B."/>
            <person name="Cannon C."/>
            <person name="Castanera R."/>
            <person name="Culley D."/>
            <person name="Daum C."/>
            <person name="Ezra D."/>
            <person name="Gonzalez J."/>
            <person name="Henrissat B."/>
            <person name="Kuo A."/>
            <person name="Liang C."/>
            <person name="Lipzen A."/>
            <person name="Lutzoni F."/>
            <person name="Magnuson J."/>
            <person name="Mondo S."/>
            <person name="Nolan M."/>
            <person name="Ohm R."/>
            <person name="Pangilinan J."/>
            <person name="Park H.-J."/>
            <person name="Ramirez L."/>
            <person name="Alfaro M."/>
            <person name="Sun H."/>
            <person name="Tritt A."/>
            <person name="Yoshinaga Y."/>
            <person name="Zwiers L.-H."/>
            <person name="Turgeon B."/>
            <person name="Goodwin S."/>
            <person name="Spatafora J."/>
            <person name="Crous P."/>
            <person name="Grigoriev I."/>
        </authorList>
    </citation>
    <scope>NUCLEOTIDE SEQUENCE</scope>
    <source>
        <strain evidence="2">CBS 627.86</strain>
    </source>
</reference>
<evidence type="ECO:0000313" key="2">
    <source>
        <dbReference type="EMBL" id="KAF2111381.1"/>
    </source>
</evidence>
<proteinExistence type="predicted"/>
<accession>A0A6A5YZ50</accession>
<sequence length="277" mass="31246">MVTVPSDEDILKAIRDIYASTPDLGRAKVLAKLKGDNTWQLSDNRLKKLLDSNDLKRILELPKDGSEIPVIANITIPKNALAAQIRYKDESIRCFKLYGKGEYDWGVTPNSDMQIMIEVCHNRLLEWGAAGPWSATRMRQVASSSELRTIWEYYWSAAQKVGLTKDDIGRQLKAEYGADPTNYIPSLTPAQEAKRKAEFKKNSMAMKRQMLKHPEGRKAIRVDTRGDPLWDEEINGQFVVIVTRINKGDGLTEYGDIRGPVTKPTSGYCPPDSDEDE</sequence>
<gene>
    <name evidence="2" type="ORF">BDV96DRAFT_690299</name>
</gene>
<dbReference type="AlphaFoldDB" id="A0A6A5YZ50"/>
<evidence type="ECO:0000313" key="3">
    <source>
        <dbReference type="Proteomes" id="UP000799770"/>
    </source>
</evidence>